<evidence type="ECO:0008006" key="3">
    <source>
        <dbReference type="Google" id="ProtNLM"/>
    </source>
</evidence>
<protein>
    <recommendedName>
        <fullName evidence="3">Tc1-like transposase DDE domain-containing protein</fullName>
    </recommendedName>
</protein>
<sequence>MTPGSVSTAQAGTRRGRLTVPDNISVLLLSPYAPELNPVENGWQDLRQTVIAHRVFEGCDQIDAA</sequence>
<evidence type="ECO:0000313" key="1">
    <source>
        <dbReference type="EMBL" id="MQX36863.1"/>
    </source>
</evidence>
<evidence type="ECO:0000313" key="2">
    <source>
        <dbReference type="Proteomes" id="UP000434582"/>
    </source>
</evidence>
<reference evidence="1 2" key="1">
    <citation type="submission" date="2019-10" db="EMBL/GenBank/DDBJ databases">
        <title>Draft whole-genome sequence of the purple nonsulfur photosynthetic bacterium Roseospira navarrensis DSM 15114.</title>
        <authorList>
            <person name="Kyndt J.A."/>
            <person name="Meyer T.E."/>
        </authorList>
    </citation>
    <scope>NUCLEOTIDE SEQUENCE [LARGE SCALE GENOMIC DNA]</scope>
    <source>
        <strain evidence="1 2">DSM 15114</strain>
    </source>
</reference>
<name>A0A7X2D3J1_9PROT</name>
<dbReference type="EMBL" id="WIVE01000027">
    <property type="protein sequence ID" value="MQX36863.1"/>
    <property type="molecule type" value="Genomic_DNA"/>
</dbReference>
<accession>A0A7X2D3J1</accession>
<gene>
    <name evidence="1" type="ORF">GHC57_10080</name>
</gene>
<comment type="caution">
    <text evidence="1">The sequence shown here is derived from an EMBL/GenBank/DDBJ whole genome shotgun (WGS) entry which is preliminary data.</text>
</comment>
<dbReference type="Proteomes" id="UP000434582">
    <property type="component" value="Unassembled WGS sequence"/>
</dbReference>
<dbReference type="AlphaFoldDB" id="A0A7X2D3J1"/>
<organism evidence="1 2">
    <name type="scientific">Roseospira navarrensis</name>
    <dbReference type="NCBI Taxonomy" id="140058"/>
    <lineage>
        <taxon>Bacteria</taxon>
        <taxon>Pseudomonadati</taxon>
        <taxon>Pseudomonadota</taxon>
        <taxon>Alphaproteobacteria</taxon>
        <taxon>Rhodospirillales</taxon>
        <taxon>Rhodospirillaceae</taxon>
        <taxon>Roseospira</taxon>
    </lineage>
</organism>
<proteinExistence type="predicted"/>
<keyword evidence="2" id="KW-1185">Reference proteome</keyword>